<dbReference type="GO" id="GO:0008453">
    <property type="term" value="F:alanine-glyoxylate transaminase activity"/>
    <property type="evidence" value="ECO:0007669"/>
    <property type="project" value="TreeGrafter"/>
</dbReference>
<dbReference type="OrthoDB" id="389074at2"/>
<evidence type="ECO:0000259" key="8">
    <source>
        <dbReference type="Pfam" id="PF00266"/>
    </source>
</evidence>
<evidence type="ECO:0000256" key="5">
    <source>
        <dbReference type="PIRSR" id="PIRSR000524-50"/>
    </source>
</evidence>
<evidence type="ECO:0000256" key="3">
    <source>
        <dbReference type="ARBA" id="ARBA00022898"/>
    </source>
</evidence>
<keyword evidence="9" id="KW-0032">Aminotransferase</keyword>
<keyword evidence="10" id="KW-1185">Reference proteome</keyword>
<dbReference type="EMBL" id="QNRR01000002">
    <property type="protein sequence ID" value="RBP46227.1"/>
    <property type="molecule type" value="Genomic_DNA"/>
</dbReference>
<reference evidence="9 10" key="1">
    <citation type="submission" date="2018-06" db="EMBL/GenBank/DDBJ databases">
        <title>Genomic Encyclopedia of Type Strains, Phase IV (KMG-IV): sequencing the most valuable type-strain genomes for metagenomic binning, comparative biology and taxonomic classification.</title>
        <authorList>
            <person name="Goeker M."/>
        </authorList>
    </citation>
    <scope>NUCLEOTIDE SEQUENCE [LARGE SCALE GENOMIC DNA]</scope>
    <source>
        <strain evidence="9 10">DSM 25532</strain>
    </source>
</reference>
<feature type="domain" description="Aminotransferase class V" evidence="8">
    <location>
        <begin position="26"/>
        <end position="321"/>
    </location>
</feature>
<dbReference type="PANTHER" id="PTHR21152:SF40">
    <property type="entry name" value="ALANINE--GLYOXYLATE AMINOTRANSFERASE"/>
    <property type="match status" value="1"/>
</dbReference>
<accession>A0A366HU45</accession>
<comment type="caution">
    <text evidence="9">The sequence shown here is derived from an EMBL/GenBank/DDBJ whole genome shotgun (WGS) entry which is preliminary data.</text>
</comment>
<gene>
    <name evidence="9" type="ORF">DES53_102613</name>
</gene>
<keyword evidence="3 5" id="KW-0663">Pyridoxal phosphate</keyword>
<dbReference type="InterPro" id="IPR015421">
    <property type="entry name" value="PyrdxlP-dep_Trfase_major"/>
</dbReference>
<dbReference type="InterPro" id="IPR015424">
    <property type="entry name" value="PyrdxlP-dep_Trfase"/>
</dbReference>
<proteinExistence type="inferred from homology"/>
<dbReference type="SUPFAM" id="SSF53383">
    <property type="entry name" value="PLP-dependent transferases"/>
    <property type="match status" value="1"/>
</dbReference>
<sequence length="359" mass="39848">MRDHVKLFIPGPVEVSPDTYAAMSAPMVGHRGKGFQDLYAEIQPKLQTLFGTKQLVYISTSSAWGVMEGSIRNLVKKKVLNCCCGAFSDKWYDVSLRCGKQAEELKVEWGQPITAELIDAKLATGEFDALTLVHSETSTGVLNPVEEIAKLKAKYPDVMFIVDTVSSFTTVPMNFDALGIDVLLTGSQKAFAMPPGMGLFTASEAAYERSASIKDRGYYFDFHEFKANGEKNMTPSTPCISLIYGLRHQLNKFFAEGLENRYARHARLNALVHDWVKRNGFEFFAAEGYRSKGLTCVKNNKEIDVAKFSDLLKKRHKLLIDGGYGKIKGKTFRLSNMGDETDETMGELIAALDDCLAAL</sequence>
<protein>
    <submittedName>
        <fullName evidence="9">Aspartate aminotransferase-like enzyme</fullName>
    </submittedName>
</protein>
<name>A0A366HU45_9BACT</name>
<dbReference type="Pfam" id="PF00266">
    <property type="entry name" value="Aminotran_5"/>
    <property type="match status" value="1"/>
</dbReference>
<dbReference type="GO" id="GO:0019265">
    <property type="term" value="P:glycine biosynthetic process, by transamination of glyoxylate"/>
    <property type="evidence" value="ECO:0007669"/>
    <property type="project" value="TreeGrafter"/>
</dbReference>
<dbReference type="InterPro" id="IPR000192">
    <property type="entry name" value="Aminotrans_V_dom"/>
</dbReference>
<evidence type="ECO:0000256" key="4">
    <source>
        <dbReference type="PIRSR" id="PIRSR000524-1"/>
    </source>
</evidence>
<feature type="binding site" evidence="4">
    <location>
        <position position="333"/>
    </location>
    <ligand>
        <name>substrate</name>
    </ligand>
</feature>
<dbReference type="AlphaFoldDB" id="A0A366HU45"/>
<evidence type="ECO:0000256" key="6">
    <source>
        <dbReference type="RuleBase" id="RU004075"/>
    </source>
</evidence>
<evidence type="ECO:0000256" key="7">
    <source>
        <dbReference type="RuleBase" id="RU004504"/>
    </source>
</evidence>
<dbReference type="GO" id="GO:0004760">
    <property type="term" value="F:L-serine-pyruvate transaminase activity"/>
    <property type="evidence" value="ECO:0007669"/>
    <property type="project" value="TreeGrafter"/>
</dbReference>
<dbReference type="Gene3D" id="3.40.640.10">
    <property type="entry name" value="Type I PLP-dependent aspartate aminotransferase-like (Major domain)"/>
    <property type="match status" value="1"/>
</dbReference>
<evidence type="ECO:0000313" key="10">
    <source>
        <dbReference type="Proteomes" id="UP000253426"/>
    </source>
</evidence>
<dbReference type="Proteomes" id="UP000253426">
    <property type="component" value="Unassembled WGS sequence"/>
</dbReference>
<dbReference type="Gene3D" id="3.90.1150.10">
    <property type="entry name" value="Aspartate Aminotransferase, domain 1"/>
    <property type="match status" value="1"/>
</dbReference>
<feature type="modified residue" description="N6-(pyridoxal phosphate)lysine" evidence="5">
    <location>
        <position position="189"/>
    </location>
</feature>
<dbReference type="RefSeq" id="WP_113957757.1">
    <property type="nucleotide sequence ID" value="NZ_QNRR01000002.1"/>
</dbReference>
<organism evidence="9 10">
    <name type="scientific">Roseimicrobium gellanilyticum</name>
    <dbReference type="NCBI Taxonomy" id="748857"/>
    <lineage>
        <taxon>Bacteria</taxon>
        <taxon>Pseudomonadati</taxon>
        <taxon>Verrucomicrobiota</taxon>
        <taxon>Verrucomicrobiia</taxon>
        <taxon>Verrucomicrobiales</taxon>
        <taxon>Verrucomicrobiaceae</taxon>
        <taxon>Roseimicrobium</taxon>
    </lineage>
</organism>
<comment type="cofactor">
    <cofactor evidence="1 5 7">
        <name>pyridoxal 5'-phosphate</name>
        <dbReference type="ChEBI" id="CHEBI:597326"/>
    </cofactor>
</comment>
<dbReference type="PIRSF" id="PIRSF000524">
    <property type="entry name" value="SPT"/>
    <property type="match status" value="1"/>
</dbReference>
<evidence type="ECO:0000313" key="9">
    <source>
        <dbReference type="EMBL" id="RBP46227.1"/>
    </source>
</evidence>
<dbReference type="PANTHER" id="PTHR21152">
    <property type="entry name" value="AMINOTRANSFERASE CLASS V"/>
    <property type="match status" value="1"/>
</dbReference>
<dbReference type="PROSITE" id="PS00595">
    <property type="entry name" value="AA_TRANSFER_CLASS_5"/>
    <property type="match status" value="1"/>
</dbReference>
<dbReference type="InterPro" id="IPR015422">
    <property type="entry name" value="PyrdxlP-dep_Trfase_small"/>
</dbReference>
<dbReference type="InterPro" id="IPR020578">
    <property type="entry name" value="Aminotrans_V_PyrdxlP_BS"/>
</dbReference>
<keyword evidence="9" id="KW-0808">Transferase</keyword>
<evidence type="ECO:0000256" key="2">
    <source>
        <dbReference type="ARBA" id="ARBA00009236"/>
    </source>
</evidence>
<dbReference type="InterPro" id="IPR024169">
    <property type="entry name" value="SP_NH2Trfase/AEP_transaminase"/>
</dbReference>
<evidence type="ECO:0000256" key="1">
    <source>
        <dbReference type="ARBA" id="ARBA00001933"/>
    </source>
</evidence>
<comment type="similarity">
    <text evidence="2 6">Belongs to the class-V pyridoxal-phosphate-dependent aminotransferase family.</text>
</comment>